<protein>
    <submittedName>
        <fullName evidence="1">RloB family protein</fullName>
    </submittedName>
</protein>
<name>A0A9D2LV77_9FIRM</name>
<accession>A0A9D2LV77</accession>
<reference evidence="1" key="2">
    <citation type="submission" date="2021-04" db="EMBL/GenBank/DDBJ databases">
        <authorList>
            <person name="Gilroy R."/>
        </authorList>
    </citation>
    <scope>NUCLEOTIDE SEQUENCE</scope>
    <source>
        <strain evidence="1">ChiSjej1B19-5720</strain>
    </source>
</reference>
<dbReference type="EMBL" id="DWYZ01000278">
    <property type="protein sequence ID" value="HJB29977.1"/>
    <property type="molecule type" value="Genomic_DNA"/>
</dbReference>
<proteinExistence type="predicted"/>
<sequence length="231" mass="27773">MPKKAGMEAWKKKRRKEYLEKREFRYYIFCEGQQTEPLYFEGFKRYIEDNPIYRDMVLIEIEPCQAETMRVIGMAERYVKKNKIQKGQIWCVYDKDSFPAKDFNGVEHRARQLSQVNPDLQYHAAWSNECIEFWFLLHFAYYTSNNHRTEYISFLNDKFRELGIGKYQKNMKNIFEILLEKGNPKLAIRYAKRIIKDGQGKTPTEIAPGTKVYELVEELARYLPEEIRNLF</sequence>
<evidence type="ECO:0000313" key="1">
    <source>
        <dbReference type="EMBL" id="HJB29977.1"/>
    </source>
</evidence>
<comment type="caution">
    <text evidence="1">The sequence shown here is derived from an EMBL/GenBank/DDBJ whole genome shotgun (WGS) entry which is preliminary data.</text>
</comment>
<dbReference type="Pfam" id="PF13707">
    <property type="entry name" value="RloB"/>
    <property type="match status" value="1"/>
</dbReference>
<reference evidence="1" key="1">
    <citation type="journal article" date="2021" name="PeerJ">
        <title>Extensive microbial diversity within the chicken gut microbiome revealed by metagenomics and culture.</title>
        <authorList>
            <person name="Gilroy R."/>
            <person name="Ravi A."/>
            <person name="Getino M."/>
            <person name="Pursley I."/>
            <person name="Horton D.L."/>
            <person name="Alikhan N.F."/>
            <person name="Baker D."/>
            <person name="Gharbi K."/>
            <person name="Hall N."/>
            <person name="Watson M."/>
            <person name="Adriaenssens E.M."/>
            <person name="Foster-Nyarko E."/>
            <person name="Jarju S."/>
            <person name="Secka A."/>
            <person name="Antonio M."/>
            <person name="Oren A."/>
            <person name="Chaudhuri R.R."/>
            <person name="La Ragione R."/>
            <person name="Hildebrand F."/>
            <person name="Pallen M.J."/>
        </authorList>
    </citation>
    <scope>NUCLEOTIDE SEQUENCE</scope>
    <source>
        <strain evidence="1">ChiSjej1B19-5720</strain>
    </source>
</reference>
<organism evidence="1 2">
    <name type="scientific">Candidatus Blautia faecavium</name>
    <dbReference type="NCBI Taxonomy" id="2838487"/>
    <lineage>
        <taxon>Bacteria</taxon>
        <taxon>Bacillati</taxon>
        <taxon>Bacillota</taxon>
        <taxon>Clostridia</taxon>
        <taxon>Lachnospirales</taxon>
        <taxon>Lachnospiraceae</taxon>
        <taxon>Blautia</taxon>
    </lineage>
</organism>
<dbReference type="InterPro" id="IPR025591">
    <property type="entry name" value="RloB"/>
</dbReference>
<dbReference type="Proteomes" id="UP000823842">
    <property type="component" value="Unassembled WGS sequence"/>
</dbReference>
<evidence type="ECO:0000313" key="2">
    <source>
        <dbReference type="Proteomes" id="UP000823842"/>
    </source>
</evidence>
<dbReference type="AlphaFoldDB" id="A0A9D2LV77"/>
<gene>
    <name evidence="1" type="ORF">IAA06_14480</name>
</gene>